<sequence>MALFRVLFLNGKGRCIVCLLNRTGITTLSLLHYPALSDRFWALTQMQRAHQRLTDVPGLEFYRLMGSGGGNGFSLRPNWKVYAWLGQWSDEGAADRFFAENDWFAEVREHTDHRITFRMQPTMAHGEWGGTMPFLPDPRSYDAEGPVAVITRATIHPTKLPDFWRYVPRTSASVYDHPARLLSLGIGEYPVFMQATFSVWATGRAMTDYAYAGEHHQEVVRLTRQRGWYKEEMFARFRLLGIDGKWPDFDSGKLK</sequence>
<name>A0A2S6IAK6_9BACT</name>
<comment type="caution">
    <text evidence="1">The sequence shown here is derived from an EMBL/GenBank/DDBJ whole genome shotgun (WGS) entry which is preliminary data.</text>
</comment>
<keyword evidence="2" id="KW-1185">Reference proteome</keyword>
<dbReference type="AlphaFoldDB" id="A0A2S6IAK6"/>
<dbReference type="InterPro" id="IPR049574">
    <property type="entry name" value="CrtA-like"/>
</dbReference>
<evidence type="ECO:0000313" key="2">
    <source>
        <dbReference type="Proteomes" id="UP000237662"/>
    </source>
</evidence>
<dbReference type="EMBL" id="PTJC01000005">
    <property type="protein sequence ID" value="PPK88516.1"/>
    <property type="molecule type" value="Genomic_DNA"/>
</dbReference>
<gene>
    <name evidence="1" type="ORF">CLV84_1484</name>
</gene>
<organism evidence="1 2">
    <name type="scientific">Neolewinella xylanilytica</name>
    <dbReference type="NCBI Taxonomy" id="1514080"/>
    <lineage>
        <taxon>Bacteria</taxon>
        <taxon>Pseudomonadati</taxon>
        <taxon>Bacteroidota</taxon>
        <taxon>Saprospiria</taxon>
        <taxon>Saprospirales</taxon>
        <taxon>Lewinellaceae</taxon>
        <taxon>Neolewinella</taxon>
    </lineage>
</organism>
<evidence type="ECO:0000313" key="1">
    <source>
        <dbReference type="EMBL" id="PPK88516.1"/>
    </source>
</evidence>
<keyword evidence="1" id="KW-0560">Oxidoreductase</keyword>
<reference evidence="1 2" key="1">
    <citation type="submission" date="2018-02" db="EMBL/GenBank/DDBJ databases">
        <title>Genomic Encyclopedia of Archaeal and Bacterial Type Strains, Phase II (KMG-II): from individual species to whole genera.</title>
        <authorList>
            <person name="Goeker M."/>
        </authorList>
    </citation>
    <scope>NUCLEOTIDE SEQUENCE [LARGE SCALE GENOMIC DNA]</scope>
    <source>
        <strain evidence="1 2">DSM 29526</strain>
    </source>
</reference>
<dbReference type="GO" id="GO:0004497">
    <property type="term" value="F:monooxygenase activity"/>
    <property type="evidence" value="ECO:0007669"/>
    <property type="project" value="UniProtKB-KW"/>
</dbReference>
<keyword evidence="1" id="KW-0503">Monooxygenase</keyword>
<protein>
    <submittedName>
        <fullName evidence="1">Spheroidene monooxygenase</fullName>
    </submittedName>
</protein>
<proteinExistence type="predicted"/>
<dbReference type="CDD" id="cd21650">
    <property type="entry name" value="CrtA-like"/>
    <property type="match status" value="1"/>
</dbReference>
<dbReference type="Proteomes" id="UP000237662">
    <property type="component" value="Unassembled WGS sequence"/>
</dbReference>
<accession>A0A2S6IAK6</accession>